<reference evidence="2" key="1">
    <citation type="submission" date="2022-06" db="EMBL/GenBank/DDBJ databases">
        <authorList>
            <consortium name="SYNGENTA / RWTH Aachen University"/>
        </authorList>
    </citation>
    <scope>NUCLEOTIDE SEQUENCE</scope>
</reference>
<comment type="caution">
    <text evidence="2">The sequence shown here is derived from an EMBL/GenBank/DDBJ whole genome shotgun (WGS) entry which is preliminary data.</text>
</comment>
<keyword evidence="1" id="KW-0732">Signal</keyword>
<evidence type="ECO:0000313" key="3">
    <source>
        <dbReference type="Proteomes" id="UP001153365"/>
    </source>
</evidence>
<evidence type="ECO:0000313" key="2">
    <source>
        <dbReference type="EMBL" id="CAH7690070.1"/>
    </source>
</evidence>
<evidence type="ECO:0000256" key="1">
    <source>
        <dbReference type="SAM" id="SignalP"/>
    </source>
</evidence>
<sequence length="608" mass="71349">MFFWKAIIYLYLLACKYLSTNAAFSKISPIKDFVDVVEGSRSRNPFSSQCKLVPHTSYTTTIEYPDINPTASNNERNFKDEIQNGEGRSMQLHDRLNEPNLSIPFLSDWGDDLMFFATEWDVYPAYSMESYLAGIQYDLAAALESTVHNYHDHYIQNNVLWENNHSLLQQDETLGARSRIGSTSSGVAESQPSEHQSFGLSSLFRKKSSQSSNLKVSANKTSMARKKIKKGQLKVEGKKIMKTTGKRKSLKDTIGEYKLKVDVLSNSSPYKTPFSLFLEIMDNHADNESSRHDPEKDFLLNPENLERSSRNSFIKSFLGDSEFPICQPLFDKLNESYKERNRGEDMEGIYSHRLFFKSIHDQVVKNCDKKFYIRDNQLQFFFNLINYNYKFESEHLKKISKKRNYCAEKLANYLGGATTLIPWSSISTFNNRVDIFEKREYYQKKRRIAKFGVNYGTIMSQRFDLRKLFLVYSTLINKVLCNGEIDTIEIFCDRQKDAMNMFDETMKHLEIDFVEKDTYFIKDENIPLKEEVRNKFLRNSLLRFPKNEFQIKIIDRNRGKITTLWKLLALWLAKDKYIYFRQIYLPENRILQGFKKFFNSLFFYILGS</sequence>
<accession>A0AAV0BTF8</accession>
<proteinExistence type="predicted"/>
<dbReference type="EMBL" id="CALTRL010006197">
    <property type="protein sequence ID" value="CAH7690070.1"/>
    <property type="molecule type" value="Genomic_DNA"/>
</dbReference>
<organism evidence="2 3">
    <name type="scientific">Phakopsora pachyrhizi</name>
    <name type="common">Asian soybean rust disease fungus</name>
    <dbReference type="NCBI Taxonomy" id="170000"/>
    <lineage>
        <taxon>Eukaryota</taxon>
        <taxon>Fungi</taxon>
        <taxon>Dikarya</taxon>
        <taxon>Basidiomycota</taxon>
        <taxon>Pucciniomycotina</taxon>
        <taxon>Pucciniomycetes</taxon>
        <taxon>Pucciniales</taxon>
        <taxon>Phakopsoraceae</taxon>
        <taxon>Phakopsora</taxon>
    </lineage>
</organism>
<protein>
    <submittedName>
        <fullName evidence="2">Uncharacterized protein</fullName>
    </submittedName>
</protein>
<dbReference type="Proteomes" id="UP001153365">
    <property type="component" value="Unassembled WGS sequence"/>
</dbReference>
<feature type="signal peptide" evidence="1">
    <location>
        <begin position="1"/>
        <end position="22"/>
    </location>
</feature>
<keyword evidence="3" id="KW-1185">Reference proteome</keyword>
<dbReference type="AlphaFoldDB" id="A0AAV0BTF8"/>
<gene>
    <name evidence="2" type="ORF">PPACK8108_LOCUS25309</name>
</gene>
<name>A0AAV0BTF8_PHAPC</name>
<feature type="chain" id="PRO_5043336794" evidence="1">
    <location>
        <begin position="23"/>
        <end position="608"/>
    </location>
</feature>